<evidence type="ECO:0000313" key="1">
    <source>
        <dbReference type="EMBL" id="SDN12467.1"/>
    </source>
</evidence>
<dbReference type="PANTHER" id="PTHR36456">
    <property type="entry name" value="UPF0232 PROTEIN SCO3875"/>
    <property type="match status" value="1"/>
</dbReference>
<evidence type="ECO:0000313" key="2">
    <source>
        <dbReference type="Proteomes" id="UP000199309"/>
    </source>
</evidence>
<keyword evidence="2" id="KW-1185">Reference proteome</keyword>
<evidence type="ECO:0008006" key="3">
    <source>
        <dbReference type="Google" id="ProtNLM"/>
    </source>
</evidence>
<gene>
    <name evidence="1" type="ORF">SAMN05660299_02153</name>
</gene>
<sequence length="293" mass="35241">MDKRISRLDKAGKSIADVLEKNKLLFPYKMYQIKINWKYIMGPQIAKYSYIREFKKDIVVIGVLNSVWMNHLFLYKKKIIDTINNYAKEKIVQDIIFLRSGKKNDLPVYEMEDGVQEKVFPEINIKNMVLRDDVVEKINEETEYLPDNLKEKMRKLRFSQEKRKAAYRSEKFITCPKCGRWIKKEEKLCFLCRLKEKQAIKKNIYDILMGIPWLSYKELKEQVSCSELLYNEVRRDCIYRLIDKICTDSDTKEDDLFLALFIVRKDPSELTEKFIENLTEKYRRNKNVSSYRR</sequence>
<dbReference type="STRING" id="349095.SAMN05660299_02153"/>
<dbReference type="OrthoDB" id="46633at2"/>
<dbReference type="AlphaFoldDB" id="A0A1G9YU62"/>
<dbReference type="EMBL" id="FNHQ01000025">
    <property type="protein sequence ID" value="SDN12467.1"/>
    <property type="molecule type" value="Genomic_DNA"/>
</dbReference>
<dbReference type="RefSeq" id="WP_091651716.1">
    <property type="nucleotide sequence ID" value="NZ_FNHQ01000025.1"/>
</dbReference>
<dbReference type="InterPro" id="IPR007922">
    <property type="entry name" value="DciA-like"/>
</dbReference>
<protein>
    <recommendedName>
        <fullName evidence="3">DUF721 domain-containing protein</fullName>
    </recommendedName>
</protein>
<reference evidence="1 2" key="1">
    <citation type="submission" date="2016-10" db="EMBL/GenBank/DDBJ databases">
        <authorList>
            <person name="de Groot N.N."/>
        </authorList>
    </citation>
    <scope>NUCLEOTIDE SEQUENCE [LARGE SCALE GENOMIC DNA]</scope>
    <source>
        <strain evidence="1 2">DSM 16981</strain>
    </source>
</reference>
<accession>A0A1G9YU62</accession>
<dbReference type="Proteomes" id="UP000199309">
    <property type="component" value="Unassembled WGS sequence"/>
</dbReference>
<name>A0A1G9YU62_9FIRM</name>
<dbReference type="Pfam" id="PF05258">
    <property type="entry name" value="DciA"/>
    <property type="match status" value="1"/>
</dbReference>
<dbReference type="PANTHER" id="PTHR36456:SF1">
    <property type="entry name" value="UPF0232 PROTEIN SCO3875"/>
    <property type="match status" value="1"/>
</dbReference>
<proteinExistence type="predicted"/>
<organism evidence="1 2">
    <name type="scientific">Megasphaera paucivorans</name>
    <dbReference type="NCBI Taxonomy" id="349095"/>
    <lineage>
        <taxon>Bacteria</taxon>
        <taxon>Bacillati</taxon>
        <taxon>Bacillota</taxon>
        <taxon>Negativicutes</taxon>
        <taxon>Veillonellales</taxon>
        <taxon>Veillonellaceae</taxon>
        <taxon>Megasphaera</taxon>
    </lineage>
</organism>